<dbReference type="GO" id="GO:0020037">
    <property type="term" value="F:heme binding"/>
    <property type="evidence" value="ECO:0007669"/>
    <property type="project" value="InterPro"/>
</dbReference>
<evidence type="ECO:0000256" key="3">
    <source>
        <dbReference type="ARBA" id="ARBA00023004"/>
    </source>
</evidence>
<dbReference type="GO" id="GO:0046872">
    <property type="term" value="F:metal ion binding"/>
    <property type="evidence" value="ECO:0007669"/>
    <property type="project" value="UniProtKB-KW"/>
</dbReference>
<evidence type="ECO:0000313" key="7">
    <source>
        <dbReference type="Proteomes" id="UP001409585"/>
    </source>
</evidence>
<accession>A0AAV3U314</accession>
<keyword evidence="7" id="KW-1185">Reference proteome</keyword>
<dbReference type="InterPro" id="IPR009056">
    <property type="entry name" value="Cyt_c-like_dom"/>
</dbReference>
<keyword evidence="2 4" id="KW-0479">Metal-binding</keyword>
<dbReference type="InterPro" id="IPR036909">
    <property type="entry name" value="Cyt_c-like_dom_sf"/>
</dbReference>
<dbReference type="GO" id="GO:0009055">
    <property type="term" value="F:electron transfer activity"/>
    <property type="evidence" value="ECO:0007669"/>
    <property type="project" value="InterPro"/>
</dbReference>
<name>A0AAV3U314_9ALTE</name>
<evidence type="ECO:0000259" key="5">
    <source>
        <dbReference type="PROSITE" id="PS51007"/>
    </source>
</evidence>
<feature type="domain" description="Cytochrome c" evidence="5">
    <location>
        <begin position="12"/>
        <end position="130"/>
    </location>
</feature>
<evidence type="ECO:0000313" key="6">
    <source>
        <dbReference type="EMBL" id="GAA4944340.1"/>
    </source>
</evidence>
<dbReference type="AlphaFoldDB" id="A0AAV3U314"/>
<keyword evidence="3 4" id="KW-0408">Iron</keyword>
<keyword evidence="1 4" id="KW-0349">Heme</keyword>
<dbReference type="PROSITE" id="PS51007">
    <property type="entry name" value="CYTC"/>
    <property type="match status" value="1"/>
</dbReference>
<organism evidence="6 7">
    <name type="scientific">Halioxenophilus aromaticivorans</name>
    <dbReference type="NCBI Taxonomy" id="1306992"/>
    <lineage>
        <taxon>Bacteria</taxon>
        <taxon>Pseudomonadati</taxon>
        <taxon>Pseudomonadota</taxon>
        <taxon>Gammaproteobacteria</taxon>
        <taxon>Alteromonadales</taxon>
        <taxon>Alteromonadaceae</taxon>
        <taxon>Halioxenophilus</taxon>
    </lineage>
</organism>
<dbReference type="Proteomes" id="UP001409585">
    <property type="component" value="Unassembled WGS sequence"/>
</dbReference>
<protein>
    <recommendedName>
        <fullName evidence="5">Cytochrome c domain-containing protein</fullName>
    </recommendedName>
</protein>
<sequence length="131" mass="13733">MKSLVPLYGLLGIALAGVPMVGVGAEQTSNDVEMINLAQSSGCVTCHSIAAGGKGPNGLKPIGPAWQKVAEKYRGRPEAKQELTQTVLKGSSPYQSHWKGEVSGVAMPPNSAVLNEEQADQLVGWILHLAD</sequence>
<evidence type="ECO:0000256" key="4">
    <source>
        <dbReference type="PROSITE-ProRule" id="PRU00433"/>
    </source>
</evidence>
<evidence type="ECO:0000256" key="2">
    <source>
        <dbReference type="ARBA" id="ARBA00022723"/>
    </source>
</evidence>
<proteinExistence type="predicted"/>
<evidence type="ECO:0000256" key="1">
    <source>
        <dbReference type="ARBA" id="ARBA00022617"/>
    </source>
</evidence>
<dbReference type="Gene3D" id="1.10.760.10">
    <property type="entry name" value="Cytochrome c-like domain"/>
    <property type="match status" value="1"/>
</dbReference>
<dbReference type="Pfam" id="PF00034">
    <property type="entry name" value="Cytochrom_C"/>
    <property type="match status" value="1"/>
</dbReference>
<reference evidence="7" key="1">
    <citation type="journal article" date="2019" name="Int. J. Syst. Evol. Microbiol.">
        <title>The Global Catalogue of Microorganisms (GCM) 10K type strain sequencing project: providing services to taxonomists for standard genome sequencing and annotation.</title>
        <authorList>
            <consortium name="The Broad Institute Genomics Platform"/>
            <consortium name="The Broad Institute Genome Sequencing Center for Infectious Disease"/>
            <person name="Wu L."/>
            <person name="Ma J."/>
        </authorList>
    </citation>
    <scope>NUCLEOTIDE SEQUENCE [LARGE SCALE GENOMIC DNA]</scope>
    <source>
        <strain evidence="7">JCM 19134</strain>
    </source>
</reference>
<dbReference type="EMBL" id="BAABLX010000023">
    <property type="protein sequence ID" value="GAA4944340.1"/>
    <property type="molecule type" value="Genomic_DNA"/>
</dbReference>
<dbReference type="RefSeq" id="WP_345422215.1">
    <property type="nucleotide sequence ID" value="NZ_AP031496.1"/>
</dbReference>
<gene>
    <name evidence="6" type="ORF">GCM10025791_24070</name>
</gene>
<dbReference type="SUPFAM" id="SSF46626">
    <property type="entry name" value="Cytochrome c"/>
    <property type="match status" value="1"/>
</dbReference>
<comment type="caution">
    <text evidence="6">The sequence shown here is derived from an EMBL/GenBank/DDBJ whole genome shotgun (WGS) entry which is preliminary data.</text>
</comment>